<dbReference type="EC" id="1.15.1.1" evidence="2"/>
<gene>
    <name evidence="5" type="primary">sodC</name>
    <name evidence="5" type="ORF">ACFFJ3_11185</name>
</gene>
<dbReference type="Gene3D" id="2.60.40.200">
    <property type="entry name" value="Superoxide dismutase, copper/zinc binding domain"/>
    <property type="match status" value="1"/>
</dbReference>
<evidence type="ECO:0000256" key="2">
    <source>
        <dbReference type="RuleBase" id="RU000393"/>
    </source>
</evidence>
<dbReference type="GO" id="GO:0004784">
    <property type="term" value="F:superoxide dismutase activity"/>
    <property type="evidence" value="ECO:0007669"/>
    <property type="project" value="UniProtKB-EC"/>
</dbReference>
<dbReference type="CDD" id="cd00305">
    <property type="entry name" value="Cu-Zn_Superoxide_Dismutase"/>
    <property type="match status" value="1"/>
</dbReference>
<organism evidence="5 6">
    <name type="scientific">Serratia aquatilis</name>
    <dbReference type="NCBI Taxonomy" id="1737515"/>
    <lineage>
        <taxon>Bacteria</taxon>
        <taxon>Pseudomonadati</taxon>
        <taxon>Pseudomonadota</taxon>
        <taxon>Gammaproteobacteria</taxon>
        <taxon>Enterobacterales</taxon>
        <taxon>Yersiniaceae</taxon>
        <taxon>Serratia</taxon>
    </lineage>
</organism>
<dbReference type="Pfam" id="PF00080">
    <property type="entry name" value="Sod_Cu"/>
    <property type="match status" value="1"/>
</dbReference>
<dbReference type="RefSeq" id="WP_380676002.1">
    <property type="nucleotide sequence ID" value="NZ_CP173186.1"/>
</dbReference>
<dbReference type="Proteomes" id="UP001589792">
    <property type="component" value="Unassembled WGS sequence"/>
</dbReference>
<keyword evidence="3" id="KW-0732">Signal</keyword>
<evidence type="ECO:0000256" key="3">
    <source>
        <dbReference type="SAM" id="SignalP"/>
    </source>
</evidence>
<sequence>MKSYWFAALGLMASGAVQAASVDVEMNLVTGQGIGQDIGKLTISETPYGLLFTPQLKALPGGVHGFHVHEKGSCEPGMKDGKAVAALAAGGHFDPQKTGKHLGPYADGHLGDLPAIYVMEDGTASYPVLAPRLKKISEIEGKAVMVHAGGDNHSDHPKPLGGGGGGDRFACGIIK</sequence>
<dbReference type="NCBIfam" id="NF007628">
    <property type="entry name" value="PRK10290.1"/>
    <property type="match status" value="1"/>
</dbReference>
<keyword evidence="2" id="KW-0186">Copper</keyword>
<accession>A0ABV6EDI2</accession>
<keyword evidence="2 5" id="KW-0560">Oxidoreductase</keyword>
<dbReference type="PANTHER" id="PTHR10003">
    <property type="entry name" value="SUPEROXIDE DISMUTASE CU-ZN -RELATED"/>
    <property type="match status" value="1"/>
</dbReference>
<dbReference type="EMBL" id="JBHLXG010000010">
    <property type="protein sequence ID" value="MFC0227061.1"/>
    <property type="molecule type" value="Genomic_DNA"/>
</dbReference>
<feature type="signal peptide" evidence="3">
    <location>
        <begin position="1"/>
        <end position="19"/>
    </location>
</feature>
<comment type="cofactor">
    <cofactor evidence="2">
        <name>Cu cation</name>
        <dbReference type="ChEBI" id="CHEBI:23378"/>
    </cofactor>
    <text evidence="2">Binds 1 copper ion per subunit.</text>
</comment>
<keyword evidence="2" id="KW-0479">Metal-binding</keyword>
<comment type="catalytic activity">
    <reaction evidence="2">
        <text>2 superoxide + 2 H(+) = H2O2 + O2</text>
        <dbReference type="Rhea" id="RHEA:20696"/>
        <dbReference type="ChEBI" id="CHEBI:15378"/>
        <dbReference type="ChEBI" id="CHEBI:15379"/>
        <dbReference type="ChEBI" id="CHEBI:16240"/>
        <dbReference type="ChEBI" id="CHEBI:18421"/>
        <dbReference type="EC" id="1.15.1.1"/>
    </reaction>
</comment>
<comment type="caution">
    <text evidence="5">The sequence shown here is derived from an EMBL/GenBank/DDBJ whole genome shotgun (WGS) entry which is preliminary data.</text>
</comment>
<comment type="similarity">
    <text evidence="1 2">Belongs to the Cu-Zn superoxide dismutase family.</text>
</comment>
<dbReference type="InterPro" id="IPR018152">
    <property type="entry name" value="SOD_Cu/Zn_BS"/>
</dbReference>
<comment type="cofactor">
    <cofactor evidence="2">
        <name>Zn(2+)</name>
        <dbReference type="ChEBI" id="CHEBI:29105"/>
    </cofactor>
    <text evidence="2">Binds 1 zinc ion per subunit.</text>
</comment>
<dbReference type="InterPro" id="IPR024134">
    <property type="entry name" value="SOD_Cu/Zn_/chaperone"/>
</dbReference>
<dbReference type="PROSITE" id="PS00332">
    <property type="entry name" value="SOD_CU_ZN_2"/>
    <property type="match status" value="1"/>
</dbReference>
<dbReference type="InterPro" id="IPR036423">
    <property type="entry name" value="SOD-like_Cu/Zn_dom_sf"/>
</dbReference>
<evidence type="ECO:0000256" key="1">
    <source>
        <dbReference type="ARBA" id="ARBA00010457"/>
    </source>
</evidence>
<keyword evidence="6" id="KW-1185">Reference proteome</keyword>
<feature type="domain" description="Superoxide dismutase copper/zinc binding" evidence="4">
    <location>
        <begin position="39"/>
        <end position="174"/>
    </location>
</feature>
<protein>
    <recommendedName>
        <fullName evidence="2">Superoxide dismutase [Cu-Zn]</fullName>
        <ecNumber evidence="2">1.15.1.1</ecNumber>
    </recommendedName>
</protein>
<proteinExistence type="inferred from homology"/>
<reference evidence="5 6" key="1">
    <citation type="submission" date="2024-09" db="EMBL/GenBank/DDBJ databases">
        <authorList>
            <person name="Sun Q."/>
            <person name="Mori K."/>
        </authorList>
    </citation>
    <scope>NUCLEOTIDE SEQUENCE [LARGE SCALE GENOMIC DNA]</scope>
    <source>
        <strain evidence="5 6">CCM 8626</strain>
    </source>
</reference>
<evidence type="ECO:0000313" key="5">
    <source>
        <dbReference type="EMBL" id="MFC0227061.1"/>
    </source>
</evidence>
<feature type="chain" id="PRO_5045218867" description="Superoxide dismutase [Cu-Zn]" evidence="3">
    <location>
        <begin position="20"/>
        <end position="175"/>
    </location>
</feature>
<dbReference type="SUPFAM" id="SSF49329">
    <property type="entry name" value="Cu,Zn superoxide dismutase-like"/>
    <property type="match status" value="1"/>
</dbReference>
<dbReference type="PROSITE" id="PS00087">
    <property type="entry name" value="SOD_CU_ZN_1"/>
    <property type="match status" value="1"/>
</dbReference>
<keyword evidence="2" id="KW-0862">Zinc</keyword>
<comment type="function">
    <text evidence="2">Destroys radicals which are normally produced within the cells and which are toxic to biological systems.</text>
</comment>
<dbReference type="InterPro" id="IPR001424">
    <property type="entry name" value="SOD_Cu_Zn_dom"/>
</dbReference>
<evidence type="ECO:0000313" key="6">
    <source>
        <dbReference type="Proteomes" id="UP001589792"/>
    </source>
</evidence>
<name>A0ABV6EDI2_9GAMM</name>
<evidence type="ECO:0000259" key="4">
    <source>
        <dbReference type="Pfam" id="PF00080"/>
    </source>
</evidence>